<organism evidence="1 2">
    <name type="scientific">Propioniciclava soli</name>
    <dbReference type="NCBI Taxonomy" id="2775081"/>
    <lineage>
        <taxon>Bacteria</taxon>
        <taxon>Bacillati</taxon>
        <taxon>Actinomycetota</taxon>
        <taxon>Actinomycetes</taxon>
        <taxon>Propionibacteriales</taxon>
        <taxon>Propionibacteriaceae</taxon>
        <taxon>Propioniciclava</taxon>
    </lineage>
</organism>
<dbReference type="Gene3D" id="1.10.150.650">
    <property type="match status" value="1"/>
</dbReference>
<accession>A0ABZ3C877</accession>
<name>A0ABZ3C877_9ACTN</name>
<dbReference type="RefSeq" id="WP_232548704.1">
    <property type="nucleotide sequence ID" value="NZ_CP115965.1"/>
</dbReference>
<sequence length="391" mass="41191">MSDLPVVNTHVHVPPNFSAFGTPTEVIEAAVAQGVRALGISNFYDQQVYARFDAEAREAGIVPLFGLEFITLDPALEADGVRVNDPANPGRIYFCGKGISPFKDKSDAAEATATEIRSGNDARAEAMVSQLTEHFTQHGVPTELDAATVAAAVAERGDVPPEWVSLQERHVARAYQEVIADLPEAEQADAVARVYGAPAKAHPGDAVATQGEIRSRLIKAGTPGFVPEVPLSFEDAYAYVLAMDGIPTYPILADGAPELSPFEWPPATLASHLVERGVYAAELIPARNRSEVVTAYVEELTAHGIIVMGGTEHNTLDRISLDPACADGPLPDAARAAFFEATCVVAAHQHLVAQGEPGYVDATGGIATGTAADAAARRAELAELGAQLIGR</sequence>
<reference evidence="1 2" key="1">
    <citation type="journal article" date="2023" name="Environ Microbiome">
        <title>A coral-associated actinobacterium mitigates coral bleaching under heat stress.</title>
        <authorList>
            <person name="Li J."/>
            <person name="Zou Y."/>
            <person name="Li Q."/>
            <person name="Zhang J."/>
            <person name="Bourne D.G."/>
            <person name="Lyu Y."/>
            <person name="Liu C."/>
            <person name="Zhang S."/>
        </authorList>
    </citation>
    <scope>NUCLEOTIDE SEQUENCE [LARGE SCALE GENOMIC DNA]</scope>
    <source>
        <strain evidence="1 2">SCSIO 13291</strain>
    </source>
</reference>
<dbReference type="Proteomes" id="UP001434337">
    <property type="component" value="Chromosome"/>
</dbReference>
<dbReference type="EMBL" id="CP115965">
    <property type="protein sequence ID" value="WZW98826.1"/>
    <property type="molecule type" value="Genomic_DNA"/>
</dbReference>
<dbReference type="InterPro" id="IPR016195">
    <property type="entry name" value="Pol/histidinol_Pase-like"/>
</dbReference>
<protein>
    <recommendedName>
        <fullName evidence="3">PHP domain-containing protein</fullName>
    </recommendedName>
</protein>
<keyword evidence="2" id="KW-1185">Reference proteome</keyword>
<dbReference type="Gene3D" id="3.20.20.140">
    <property type="entry name" value="Metal-dependent hydrolases"/>
    <property type="match status" value="1"/>
</dbReference>
<dbReference type="SUPFAM" id="SSF89550">
    <property type="entry name" value="PHP domain-like"/>
    <property type="match status" value="1"/>
</dbReference>
<gene>
    <name evidence="1" type="ORF">PCC79_01045</name>
</gene>
<evidence type="ECO:0008006" key="3">
    <source>
        <dbReference type="Google" id="ProtNLM"/>
    </source>
</evidence>
<evidence type="ECO:0000313" key="2">
    <source>
        <dbReference type="Proteomes" id="UP001434337"/>
    </source>
</evidence>
<proteinExistence type="predicted"/>
<evidence type="ECO:0000313" key="1">
    <source>
        <dbReference type="EMBL" id="WZW98826.1"/>
    </source>
</evidence>